<dbReference type="RefSeq" id="XP_049139470.1">
    <property type="nucleotide sequence ID" value="XM_049282327.1"/>
</dbReference>
<organism evidence="1 2">
    <name type="scientific">Colletotrichum lupini</name>
    <dbReference type="NCBI Taxonomy" id="145971"/>
    <lineage>
        <taxon>Eukaryota</taxon>
        <taxon>Fungi</taxon>
        <taxon>Dikarya</taxon>
        <taxon>Ascomycota</taxon>
        <taxon>Pezizomycotina</taxon>
        <taxon>Sordariomycetes</taxon>
        <taxon>Hypocreomycetidae</taxon>
        <taxon>Glomerellales</taxon>
        <taxon>Glomerellaceae</taxon>
        <taxon>Colletotrichum</taxon>
        <taxon>Colletotrichum acutatum species complex</taxon>
    </lineage>
</organism>
<accession>A0A9Q8SI53</accession>
<dbReference type="Proteomes" id="UP000830671">
    <property type="component" value="Chromosome 2"/>
</dbReference>
<name>A0A9Q8SI53_9PEZI</name>
<evidence type="ECO:0000313" key="1">
    <source>
        <dbReference type="EMBL" id="UQC77832.1"/>
    </source>
</evidence>
<dbReference type="AlphaFoldDB" id="A0A9Q8SI53"/>
<dbReference type="EMBL" id="CP019474">
    <property type="protein sequence ID" value="UQC77832.1"/>
    <property type="molecule type" value="Genomic_DNA"/>
</dbReference>
<sequence>MRASQLILLQIHSKAKKFDFASKVLTWWSVILLRLSIRSFGGCDQIRYRGRLPVCALGGGLVIRQQVDLLELEMLPVASQNQGRHRDALIGDHKWRLGISTCREREW</sequence>
<gene>
    <name evidence="1" type="ORF">CLUP02_03303</name>
</gene>
<dbReference type="KEGG" id="clup:CLUP02_03303"/>
<keyword evidence="2" id="KW-1185">Reference proteome</keyword>
<reference evidence="1" key="1">
    <citation type="journal article" date="2021" name="Mol. Plant Microbe Interact.">
        <title>Complete Genome Sequence of the Plant-Pathogenic Fungus Colletotrichum lupini.</title>
        <authorList>
            <person name="Baroncelli R."/>
            <person name="Pensec F."/>
            <person name="Da Lio D."/>
            <person name="Boufleur T."/>
            <person name="Vicente I."/>
            <person name="Sarrocco S."/>
            <person name="Picot A."/>
            <person name="Baraldi E."/>
            <person name="Sukno S."/>
            <person name="Thon M."/>
            <person name="Le Floch G."/>
        </authorList>
    </citation>
    <scope>NUCLEOTIDE SEQUENCE</scope>
    <source>
        <strain evidence="1">IMI 504893</strain>
    </source>
</reference>
<proteinExistence type="predicted"/>
<protein>
    <submittedName>
        <fullName evidence="1">Uncharacterized protein</fullName>
    </submittedName>
</protein>
<dbReference type="GeneID" id="73337337"/>
<evidence type="ECO:0000313" key="2">
    <source>
        <dbReference type="Proteomes" id="UP000830671"/>
    </source>
</evidence>